<feature type="domain" description="T-cell immunomodulatory protein TIP C2" evidence="9">
    <location>
        <begin position="450"/>
        <end position="546"/>
    </location>
</feature>
<evidence type="ECO:0000256" key="7">
    <source>
        <dbReference type="SAM" id="Phobius"/>
    </source>
</evidence>
<dbReference type="Pfam" id="PF23122">
    <property type="entry name" value="C2_ITFG1"/>
    <property type="match status" value="1"/>
</dbReference>
<dbReference type="InterPro" id="IPR028994">
    <property type="entry name" value="Integrin_alpha_N"/>
</dbReference>
<evidence type="ECO:0000256" key="5">
    <source>
        <dbReference type="ARBA" id="ARBA00023136"/>
    </source>
</evidence>
<evidence type="ECO:0000256" key="2">
    <source>
        <dbReference type="ARBA" id="ARBA00006496"/>
    </source>
</evidence>
<dbReference type="Proteomes" id="UP001152747">
    <property type="component" value="Unassembled WGS sequence"/>
</dbReference>
<feature type="signal peptide" evidence="8">
    <location>
        <begin position="1"/>
        <end position="17"/>
    </location>
</feature>
<proteinExistence type="inferred from homology"/>
<evidence type="ECO:0000256" key="3">
    <source>
        <dbReference type="ARBA" id="ARBA00022692"/>
    </source>
</evidence>
<keyword evidence="11" id="KW-1185">Reference proteome</keyword>
<dbReference type="PANTHER" id="PTHR13412:SF0">
    <property type="entry name" value="T-CELL IMMUNOMODULATORY PROTEIN"/>
    <property type="match status" value="1"/>
</dbReference>
<dbReference type="SUPFAM" id="SSF69318">
    <property type="entry name" value="Integrin alpha N-terminal domain"/>
    <property type="match status" value="1"/>
</dbReference>
<keyword evidence="8" id="KW-0732">Signal</keyword>
<dbReference type="EMBL" id="CANHGI010000003">
    <property type="protein sequence ID" value="CAI5446215.1"/>
    <property type="molecule type" value="Genomic_DNA"/>
</dbReference>
<gene>
    <name evidence="10" type="ORF">CAMP_LOCUS8852</name>
</gene>
<evidence type="ECO:0000256" key="6">
    <source>
        <dbReference type="ARBA" id="ARBA00023180"/>
    </source>
</evidence>
<protein>
    <recommendedName>
        <fullName evidence="9">T-cell immunomodulatory protein TIP C2 domain-containing protein</fullName>
    </recommendedName>
</protein>
<dbReference type="Gene3D" id="2.130.10.130">
    <property type="entry name" value="Integrin alpha, N-terminal"/>
    <property type="match status" value="1"/>
</dbReference>
<evidence type="ECO:0000259" key="9">
    <source>
        <dbReference type="Pfam" id="PF23122"/>
    </source>
</evidence>
<name>A0A9P1N368_9PELO</name>
<keyword evidence="5 7" id="KW-0472">Membrane</keyword>
<keyword evidence="6" id="KW-0325">Glycoprotein</keyword>
<comment type="caution">
    <text evidence="10">The sequence shown here is derived from an EMBL/GenBank/DDBJ whole genome shotgun (WGS) entry which is preliminary data.</text>
</comment>
<dbReference type="InterPro" id="IPR024881">
    <property type="entry name" value="Tip"/>
</dbReference>
<feature type="chain" id="PRO_5040486114" description="T-cell immunomodulatory protein TIP C2 domain-containing protein" evidence="8">
    <location>
        <begin position="18"/>
        <end position="598"/>
    </location>
</feature>
<evidence type="ECO:0000313" key="11">
    <source>
        <dbReference type="Proteomes" id="UP001152747"/>
    </source>
</evidence>
<organism evidence="10 11">
    <name type="scientific">Caenorhabditis angaria</name>
    <dbReference type="NCBI Taxonomy" id="860376"/>
    <lineage>
        <taxon>Eukaryota</taxon>
        <taxon>Metazoa</taxon>
        <taxon>Ecdysozoa</taxon>
        <taxon>Nematoda</taxon>
        <taxon>Chromadorea</taxon>
        <taxon>Rhabditida</taxon>
        <taxon>Rhabditina</taxon>
        <taxon>Rhabditomorpha</taxon>
        <taxon>Rhabditoidea</taxon>
        <taxon>Rhabditidae</taxon>
        <taxon>Peloderinae</taxon>
        <taxon>Caenorhabditis</taxon>
    </lineage>
</organism>
<dbReference type="PANTHER" id="PTHR13412">
    <property type="entry name" value="T-CELL IMMUNOMODULATORY PROTEIN HOMOLOG"/>
    <property type="match status" value="1"/>
</dbReference>
<feature type="transmembrane region" description="Helical" evidence="7">
    <location>
        <begin position="552"/>
        <end position="576"/>
    </location>
</feature>
<dbReference type="InterPro" id="IPR057089">
    <property type="entry name" value="C2_TIP"/>
</dbReference>
<comment type="similarity">
    <text evidence="2">Belongs to the TIP family.</text>
</comment>
<evidence type="ECO:0000256" key="1">
    <source>
        <dbReference type="ARBA" id="ARBA00004479"/>
    </source>
</evidence>
<evidence type="ECO:0000256" key="4">
    <source>
        <dbReference type="ARBA" id="ARBA00022989"/>
    </source>
</evidence>
<accession>A0A9P1N368</accession>
<dbReference type="AlphaFoldDB" id="A0A9P1N368"/>
<keyword evidence="3 7" id="KW-0812">Transmembrane</keyword>
<comment type="subcellular location">
    <subcellularLocation>
        <location evidence="1">Membrane</location>
        <topology evidence="1">Single-pass type I membrane protein</topology>
    </subcellularLocation>
</comment>
<dbReference type="OrthoDB" id="10250728at2759"/>
<reference evidence="10" key="1">
    <citation type="submission" date="2022-11" db="EMBL/GenBank/DDBJ databases">
        <authorList>
            <person name="Kikuchi T."/>
        </authorList>
    </citation>
    <scope>NUCLEOTIDE SEQUENCE</scope>
    <source>
        <strain evidence="10">PS1010</strain>
    </source>
</reference>
<sequence length="598" mass="67364">MRCNLIFLLVWIYQVIGETKVADFDGRVCAFADFDSDRNTDILMVRNGNLTISLQETKLWEVLEPLKFVNSTSWKIGDPKEDNLVECATGDFDGDSRIDVLVSIRRGNNQYKHTLYISRISNGIEEFDALEIDEILAEPAMSIDINSDGFSDIVGFLPNGSLYCSSVDVTGMILTDCSKSFNSFPIKLTNYEGMPHLFVDINGDLRADIVFMTKDSDGSLVMRVFQQQKIGWVEKTWIPKLSIAQYAFVGAPIPMDYDGDGMIDLLVPICRELACTHVTSLASYSFTKGWSNVAIDMQELEIIRADPYSRVLFRVGDYFANGFPDLLTVVYSSNIENKTRTKSVKLIQNTECKNCEKNGTRKFEFSNLELVQTGGMAIGSIDMAVFFDLLEDGKLDLLVEYKNVKHNGSSIGFMVNKNEFDTTFLKVQIFNGVCNVNCDDRTKDLGPGSTVTLSGSCGSFSMSDGWGGSSQSIQCQTPSTSYRTLNLPYLFFGLGRSPNFVDELNMGIPKYKDMKSQWFNSLKQIVPNSRIMVQPTESGHWLSRLYVTPSQLILQSILVITSVCGILLMVALFLHYREKKEDRYERQQQSHQFHFDAM</sequence>
<keyword evidence="4 7" id="KW-1133">Transmembrane helix</keyword>
<dbReference type="GO" id="GO:0005886">
    <property type="term" value="C:plasma membrane"/>
    <property type="evidence" value="ECO:0007669"/>
    <property type="project" value="TreeGrafter"/>
</dbReference>
<evidence type="ECO:0000256" key="8">
    <source>
        <dbReference type="SAM" id="SignalP"/>
    </source>
</evidence>
<evidence type="ECO:0000313" key="10">
    <source>
        <dbReference type="EMBL" id="CAI5446215.1"/>
    </source>
</evidence>